<evidence type="ECO:0000256" key="7">
    <source>
        <dbReference type="ARBA" id="ARBA00022840"/>
    </source>
</evidence>
<evidence type="ECO:0000256" key="4">
    <source>
        <dbReference type="ARBA" id="ARBA00022679"/>
    </source>
</evidence>
<dbReference type="InterPro" id="IPR050629">
    <property type="entry name" value="STE20/SPS1-PAK"/>
</dbReference>
<dbReference type="InterPro" id="IPR000719">
    <property type="entry name" value="Prot_kinase_dom"/>
</dbReference>
<comment type="catalytic activity">
    <reaction evidence="8">
        <text>L-threonyl-[protein] + ATP = O-phospho-L-threonyl-[protein] + ADP + H(+)</text>
        <dbReference type="Rhea" id="RHEA:46608"/>
        <dbReference type="Rhea" id="RHEA-COMP:11060"/>
        <dbReference type="Rhea" id="RHEA-COMP:11605"/>
        <dbReference type="ChEBI" id="CHEBI:15378"/>
        <dbReference type="ChEBI" id="CHEBI:30013"/>
        <dbReference type="ChEBI" id="CHEBI:30616"/>
        <dbReference type="ChEBI" id="CHEBI:61977"/>
        <dbReference type="ChEBI" id="CHEBI:456216"/>
        <dbReference type="EC" id="2.7.11.1"/>
    </reaction>
</comment>
<dbReference type="SMART" id="SM00220">
    <property type="entry name" value="S_TKc"/>
    <property type="match status" value="1"/>
</dbReference>
<evidence type="ECO:0000256" key="3">
    <source>
        <dbReference type="ARBA" id="ARBA00022527"/>
    </source>
</evidence>
<dbReference type="SUPFAM" id="SSF56112">
    <property type="entry name" value="Protein kinase-like (PK-like)"/>
    <property type="match status" value="1"/>
</dbReference>
<evidence type="ECO:0000313" key="12">
    <source>
        <dbReference type="EMBL" id="NDJ94478.1"/>
    </source>
</evidence>
<organism evidence="12">
    <name type="scientific">Henneguya salminicola</name>
    <name type="common">Myxosporean</name>
    <dbReference type="NCBI Taxonomy" id="69463"/>
    <lineage>
        <taxon>Eukaryota</taxon>
        <taxon>Metazoa</taxon>
        <taxon>Cnidaria</taxon>
        <taxon>Myxozoa</taxon>
        <taxon>Myxosporea</taxon>
        <taxon>Bivalvulida</taxon>
        <taxon>Platysporina</taxon>
        <taxon>Myxobolidae</taxon>
        <taxon>Henneguya</taxon>
    </lineage>
</organism>
<feature type="domain" description="Protein kinase" evidence="11">
    <location>
        <begin position="25"/>
        <end position="122"/>
    </location>
</feature>
<comment type="similarity">
    <text evidence="1">Belongs to the protein kinase superfamily. STE Ser/Thr protein kinase family. STE20 subfamily.</text>
</comment>
<protein>
    <recommendedName>
        <fullName evidence="2">non-specific serine/threonine protein kinase</fullName>
        <ecNumber evidence="2">2.7.11.1</ecNumber>
    </recommendedName>
</protein>
<dbReference type="PANTHER" id="PTHR48012:SF10">
    <property type="entry name" value="FI20177P1"/>
    <property type="match status" value="1"/>
</dbReference>
<dbReference type="Pfam" id="PF00069">
    <property type="entry name" value="Pkinase"/>
    <property type="match status" value="1"/>
</dbReference>
<sequence>MNKELTLKNFKLTEEELNKPLKASFKILEKLGQGSYGLVYKAIHIASENILAVKQVPIGADIKDILKEISIMQQCDSKYVIKYYGCYYEKLDLWIIMEYCGAGSVLDIMKFLKKPVVKRRLP</sequence>
<dbReference type="GO" id="GO:0005737">
    <property type="term" value="C:cytoplasm"/>
    <property type="evidence" value="ECO:0007669"/>
    <property type="project" value="TreeGrafter"/>
</dbReference>
<evidence type="ECO:0000256" key="8">
    <source>
        <dbReference type="ARBA" id="ARBA00047899"/>
    </source>
</evidence>
<evidence type="ECO:0000256" key="5">
    <source>
        <dbReference type="ARBA" id="ARBA00022741"/>
    </source>
</evidence>
<dbReference type="EC" id="2.7.11.1" evidence="2"/>
<dbReference type="AlphaFoldDB" id="A0A6G3MK93"/>
<dbReference type="InterPro" id="IPR011009">
    <property type="entry name" value="Kinase-like_dom_sf"/>
</dbReference>
<dbReference type="EMBL" id="GHBP01008920">
    <property type="protein sequence ID" value="NDJ94478.1"/>
    <property type="molecule type" value="Transcribed_RNA"/>
</dbReference>
<evidence type="ECO:0000256" key="10">
    <source>
        <dbReference type="PROSITE-ProRule" id="PRU10141"/>
    </source>
</evidence>
<dbReference type="InterPro" id="IPR017441">
    <property type="entry name" value="Protein_kinase_ATP_BS"/>
</dbReference>
<evidence type="ECO:0000256" key="1">
    <source>
        <dbReference type="ARBA" id="ARBA00008874"/>
    </source>
</evidence>
<keyword evidence="6 12" id="KW-0418">Kinase</keyword>
<dbReference type="PROSITE" id="PS00107">
    <property type="entry name" value="PROTEIN_KINASE_ATP"/>
    <property type="match status" value="1"/>
</dbReference>
<evidence type="ECO:0000259" key="11">
    <source>
        <dbReference type="PROSITE" id="PS50011"/>
    </source>
</evidence>
<dbReference type="Gene3D" id="3.30.200.20">
    <property type="entry name" value="Phosphorylase Kinase, domain 1"/>
    <property type="match status" value="1"/>
</dbReference>
<dbReference type="GO" id="GO:0005524">
    <property type="term" value="F:ATP binding"/>
    <property type="evidence" value="ECO:0007669"/>
    <property type="project" value="UniProtKB-UniRule"/>
</dbReference>
<keyword evidence="4" id="KW-0808">Transferase</keyword>
<dbReference type="FunFam" id="3.30.200.20:FF:000040">
    <property type="entry name" value="Dual specificity mitogen-activated protein kinase kinase"/>
    <property type="match status" value="1"/>
</dbReference>
<feature type="binding site" evidence="10">
    <location>
        <position position="54"/>
    </location>
    <ligand>
        <name>ATP</name>
        <dbReference type="ChEBI" id="CHEBI:30616"/>
    </ligand>
</feature>
<evidence type="ECO:0000256" key="6">
    <source>
        <dbReference type="ARBA" id="ARBA00022777"/>
    </source>
</evidence>
<evidence type="ECO:0000256" key="2">
    <source>
        <dbReference type="ARBA" id="ARBA00012513"/>
    </source>
</evidence>
<dbReference type="GO" id="GO:0004674">
    <property type="term" value="F:protein serine/threonine kinase activity"/>
    <property type="evidence" value="ECO:0007669"/>
    <property type="project" value="UniProtKB-KW"/>
</dbReference>
<evidence type="ECO:0000256" key="9">
    <source>
        <dbReference type="ARBA" id="ARBA00048679"/>
    </source>
</evidence>
<comment type="catalytic activity">
    <reaction evidence="9">
        <text>L-seryl-[protein] + ATP = O-phospho-L-seryl-[protein] + ADP + H(+)</text>
        <dbReference type="Rhea" id="RHEA:17989"/>
        <dbReference type="Rhea" id="RHEA-COMP:9863"/>
        <dbReference type="Rhea" id="RHEA-COMP:11604"/>
        <dbReference type="ChEBI" id="CHEBI:15378"/>
        <dbReference type="ChEBI" id="CHEBI:29999"/>
        <dbReference type="ChEBI" id="CHEBI:30616"/>
        <dbReference type="ChEBI" id="CHEBI:83421"/>
        <dbReference type="ChEBI" id="CHEBI:456216"/>
        <dbReference type="EC" id="2.7.11.1"/>
    </reaction>
</comment>
<reference evidence="12" key="1">
    <citation type="submission" date="2018-11" db="EMBL/GenBank/DDBJ databases">
        <title>Henneguya salminicola genome and transcriptome.</title>
        <authorList>
            <person name="Yahalomi D."/>
            <person name="Atkinson S.D."/>
            <person name="Neuhof M."/>
            <person name="Chang E.S."/>
            <person name="Philippe H."/>
            <person name="Cartwright P."/>
            <person name="Bartholomew J.L."/>
            <person name="Huchon D."/>
        </authorList>
    </citation>
    <scope>NUCLEOTIDE SEQUENCE</scope>
    <source>
        <strain evidence="12">Hz1</strain>
        <tissue evidence="12">Whole</tissue>
    </source>
</reference>
<proteinExistence type="inferred from homology"/>
<keyword evidence="3" id="KW-0723">Serine/threonine-protein kinase</keyword>
<keyword evidence="5 10" id="KW-0547">Nucleotide-binding</keyword>
<dbReference type="PANTHER" id="PTHR48012">
    <property type="entry name" value="STERILE20-LIKE KINASE, ISOFORM B-RELATED"/>
    <property type="match status" value="1"/>
</dbReference>
<dbReference type="PROSITE" id="PS50011">
    <property type="entry name" value="PROTEIN_KINASE_DOM"/>
    <property type="match status" value="1"/>
</dbReference>
<keyword evidence="7 10" id="KW-0067">ATP-binding</keyword>
<name>A0A6G3MK93_HENSL</name>
<accession>A0A6G3MK93</accession>